<accession>A0AAU7PHI3</accession>
<organism evidence="1">
    <name type="scientific">Escherichia phage fEgEco12</name>
    <dbReference type="NCBI Taxonomy" id="3158837"/>
    <lineage>
        <taxon>Viruses</taxon>
        <taxon>Duplodnaviria</taxon>
        <taxon>Heunggongvirae</taxon>
        <taxon>Uroviricota</taxon>
        <taxon>Caudoviricetes</taxon>
    </lineage>
</organism>
<proteinExistence type="predicted"/>
<name>A0AAU7PHI3_9CAUD</name>
<sequence length="542" mass="56915">MSISFNNPLDTMTSTGANGSLELIVLGGTPTNPRPIRFNSSSVILPVQALPAGEQGAMVFDRNELVLKYHNGTSWIAVYDTDTILEPIRISLDEVNRKLNLKVETVTYSSSAVPSASISGTNLNIVFPIPSSSGTGPTGLYTSMKPGAITQYSLTSGQTVASIREQMSGVTNGQSGRNGSQGSPWKTSDGWCFADGMWWQWVGENGTITKQVPNLNQEAYLKGITTSGVTKTDSVIASSASISGTAISIAQLPPHSFSFSGTTGAAGRHGHSQALKGMDRSGLNALTSSNDNGIPTVINNINEAPDHVHSFSGSTNTVGSGQAHTHGISNIDVPHFNVAYLYNIAESNVALSEKVANTRYVLKTGDTMSGSLSIANSATIRSNDTSLVLYFRNAAGTTERAAIYHSSSTNTLRLRSNGGSEVTINSSGVLYAPSVTGASLSISGNTATVASKNIVRSINGNNADANGNVTLTLGAVQDVRLSKRTSTRSVPDSSWIYAPEGATLDGLFISVNGSSGTHVEGYSWRYTQKLVNGVWTNVVVES</sequence>
<protein>
    <submittedName>
        <fullName evidence="1">Tail fiber</fullName>
    </submittedName>
</protein>
<dbReference type="EMBL" id="PP777464">
    <property type="protein sequence ID" value="XBS49435.1"/>
    <property type="molecule type" value="Genomic_DNA"/>
</dbReference>
<reference evidence="1" key="1">
    <citation type="submission" date="2024-05" db="EMBL/GenBank/DDBJ databases">
        <authorList>
            <person name="Badawy S."/>
            <person name="Skurnik M."/>
        </authorList>
    </citation>
    <scope>NUCLEOTIDE SEQUENCE</scope>
</reference>
<evidence type="ECO:0000313" key="1">
    <source>
        <dbReference type="EMBL" id="XBS49435.1"/>
    </source>
</evidence>